<accession>A0A9E8HL20</accession>
<evidence type="ECO:0000313" key="3">
    <source>
        <dbReference type="Proteomes" id="UP001164472"/>
    </source>
</evidence>
<dbReference type="KEGG" id="asem:NNL22_16805"/>
<dbReference type="PANTHER" id="PTHR38037:SF2">
    <property type="entry name" value="ATP-DEPENDENT ZINC PROTEASE DOMAIN-CONTAINING PROTEIN-RELATED"/>
    <property type="match status" value="1"/>
</dbReference>
<protein>
    <submittedName>
        <fullName evidence="2">ATP-dependent zinc protease</fullName>
    </submittedName>
</protein>
<reference evidence="2" key="1">
    <citation type="submission" date="2022-07" db="EMBL/GenBank/DDBJ databases">
        <title>Alkalimarinus sp. nov., isolated from gut of a Alitta virens.</title>
        <authorList>
            <person name="Yang A.I."/>
            <person name="Shin N.-R."/>
        </authorList>
    </citation>
    <scope>NUCLEOTIDE SEQUENCE</scope>
    <source>
        <strain evidence="2">FA028</strain>
    </source>
</reference>
<keyword evidence="2" id="KW-0645">Protease</keyword>
<dbReference type="Proteomes" id="UP001164472">
    <property type="component" value="Chromosome"/>
</dbReference>
<dbReference type="InterPro" id="IPR021109">
    <property type="entry name" value="Peptidase_aspartic_dom_sf"/>
</dbReference>
<name>A0A9E8HL20_9ALTE</name>
<dbReference type="SUPFAM" id="SSF50630">
    <property type="entry name" value="Acid proteases"/>
    <property type="match status" value="1"/>
</dbReference>
<dbReference type="PANTHER" id="PTHR38037">
    <property type="entry name" value="ZN_PROTEASE DOMAIN-CONTAINING PROTEIN"/>
    <property type="match status" value="1"/>
</dbReference>
<proteinExistence type="predicted"/>
<evidence type="ECO:0000313" key="2">
    <source>
        <dbReference type="EMBL" id="UZW74658.1"/>
    </source>
</evidence>
<gene>
    <name evidence="2" type="ORF">NNL22_16805</name>
</gene>
<organism evidence="2 3">
    <name type="scientific">Alkalimarinus sediminis</name>
    <dbReference type="NCBI Taxonomy" id="1632866"/>
    <lineage>
        <taxon>Bacteria</taxon>
        <taxon>Pseudomonadati</taxon>
        <taxon>Pseudomonadota</taxon>
        <taxon>Gammaproteobacteria</taxon>
        <taxon>Alteromonadales</taxon>
        <taxon>Alteromonadaceae</taxon>
        <taxon>Alkalimarinus</taxon>
    </lineage>
</organism>
<dbReference type="Pfam" id="PF05618">
    <property type="entry name" value="Zn_protease"/>
    <property type="match status" value="1"/>
</dbReference>
<dbReference type="GO" id="GO:0006508">
    <property type="term" value="P:proteolysis"/>
    <property type="evidence" value="ECO:0007669"/>
    <property type="project" value="UniProtKB-KW"/>
</dbReference>
<dbReference type="InterPro" id="IPR008503">
    <property type="entry name" value="Asp_endopeptidase"/>
</dbReference>
<keyword evidence="3" id="KW-1185">Reference proteome</keyword>
<dbReference type="AlphaFoldDB" id="A0A9E8HL20"/>
<dbReference type="GO" id="GO:0008233">
    <property type="term" value="F:peptidase activity"/>
    <property type="evidence" value="ECO:0007669"/>
    <property type="project" value="UniProtKB-KW"/>
</dbReference>
<sequence>MITPANRVSKSIGALLGALLLVLLAGCQNMQQQHKADCDDNQVSASSSERVIIGAVEKVALPEQKISLDARIDTGATTTSINAQNIKQFERDGKKWVKFEIHNASGKLATLEKPVSRVVNIKRHGAADQNRYAVKVKLKLGEINLLTEVTLADRAKFTYPLLIGRNFLQDMAIVDVSKEYTVK</sequence>
<dbReference type="PROSITE" id="PS51257">
    <property type="entry name" value="PROKAR_LIPOPROTEIN"/>
    <property type="match status" value="1"/>
</dbReference>
<evidence type="ECO:0000259" key="1">
    <source>
        <dbReference type="Pfam" id="PF05618"/>
    </source>
</evidence>
<feature type="domain" description="Retropepsin-like aspartic endopeptidase" evidence="1">
    <location>
        <begin position="52"/>
        <end position="181"/>
    </location>
</feature>
<dbReference type="EMBL" id="CP101527">
    <property type="protein sequence ID" value="UZW74658.1"/>
    <property type="molecule type" value="Genomic_DNA"/>
</dbReference>
<keyword evidence="2" id="KW-0378">Hydrolase</keyword>
<dbReference type="Gene3D" id="2.40.70.10">
    <property type="entry name" value="Acid Proteases"/>
    <property type="match status" value="1"/>
</dbReference>
<dbReference type="RefSeq" id="WP_251810085.1">
    <property type="nucleotide sequence ID" value="NZ_CP101527.1"/>
</dbReference>